<accession>A0AAV4SNS5</accession>
<proteinExistence type="predicted"/>
<name>A0AAV4SNS5_CAEEX</name>
<evidence type="ECO:0000313" key="2">
    <source>
        <dbReference type="Proteomes" id="UP001054945"/>
    </source>
</evidence>
<keyword evidence="2" id="KW-1185">Reference proteome</keyword>
<comment type="caution">
    <text evidence="1">The sequence shown here is derived from an EMBL/GenBank/DDBJ whole genome shotgun (WGS) entry which is preliminary data.</text>
</comment>
<evidence type="ECO:0000313" key="1">
    <source>
        <dbReference type="EMBL" id="GIY33303.1"/>
    </source>
</evidence>
<dbReference type="EMBL" id="BPLR01009623">
    <property type="protein sequence ID" value="GIY33303.1"/>
    <property type="molecule type" value="Genomic_DNA"/>
</dbReference>
<organism evidence="1 2">
    <name type="scientific">Caerostris extrusa</name>
    <name type="common">Bark spider</name>
    <name type="synonym">Caerostris bankana</name>
    <dbReference type="NCBI Taxonomy" id="172846"/>
    <lineage>
        <taxon>Eukaryota</taxon>
        <taxon>Metazoa</taxon>
        <taxon>Ecdysozoa</taxon>
        <taxon>Arthropoda</taxon>
        <taxon>Chelicerata</taxon>
        <taxon>Arachnida</taxon>
        <taxon>Araneae</taxon>
        <taxon>Araneomorphae</taxon>
        <taxon>Entelegynae</taxon>
        <taxon>Araneoidea</taxon>
        <taxon>Araneidae</taxon>
        <taxon>Caerostris</taxon>
    </lineage>
</organism>
<reference evidence="1 2" key="1">
    <citation type="submission" date="2021-06" db="EMBL/GenBank/DDBJ databases">
        <title>Caerostris extrusa draft genome.</title>
        <authorList>
            <person name="Kono N."/>
            <person name="Arakawa K."/>
        </authorList>
    </citation>
    <scope>NUCLEOTIDE SEQUENCE [LARGE SCALE GENOMIC DNA]</scope>
</reference>
<protein>
    <submittedName>
        <fullName evidence="1">Uncharacterized protein</fullName>
    </submittedName>
</protein>
<dbReference type="AlphaFoldDB" id="A0AAV4SNS5"/>
<gene>
    <name evidence="1" type="ORF">CEXT_742031</name>
</gene>
<dbReference type="Proteomes" id="UP001054945">
    <property type="component" value="Unassembled WGS sequence"/>
</dbReference>
<sequence>MLPLEAWCHDVEQGHDPQIGTHFLWDSGTTPCVPARLVAGWIERQSSHSATGRADWVVHQAKKISKGREGKKDVFYRSIQNHIHTMV</sequence>